<evidence type="ECO:0000313" key="1">
    <source>
        <dbReference type="EMBL" id="MDQ0474676.1"/>
    </source>
</evidence>
<proteinExistence type="predicted"/>
<comment type="caution">
    <text evidence="1">The sequence shown here is derived from an EMBL/GenBank/DDBJ whole genome shotgun (WGS) entry which is preliminary data.</text>
</comment>
<keyword evidence="1" id="KW-0255">Endonuclease</keyword>
<evidence type="ECO:0000313" key="2">
    <source>
        <dbReference type="Proteomes" id="UP001242480"/>
    </source>
</evidence>
<dbReference type="InterPro" id="IPR003477">
    <property type="entry name" value="PemK-like"/>
</dbReference>
<dbReference type="EMBL" id="JAUSVX010000025">
    <property type="protein sequence ID" value="MDQ0474676.1"/>
    <property type="molecule type" value="Genomic_DNA"/>
</dbReference>
<organism evidence="1 2">
    <name type="scientific">Labrys wisconsinensis</name>
    <dbReference type="NCBI Taxonomy" id="425677"/>
    <lineage>
        <taxon>Bacteria</taxon>
        <taxon>Pseudomonadati</taxon>
        <taxon>Pseudomonadota</taxon>
        <taxon>Alphaproteobacteria</taxon>
        <taxon>Hyphomicrobiales</taxon>
        <taxon>Xanthobacteraceae</taxon>
        <taxon>Labrys</taxon>
    </lineage>
</organism>
<dbReference type="RefSeq" id="WP_307284696.1">
    <property type="nucleotide sequence ID" value="NZ_JAUSVX010000025.1"/>
</dbReference>
<protein>
    <submittedName>
        <fullName evidence="1">mRNA-degrading endonuclease toxin of MazEF toxin-antitoxin module</fullName>
    </submittedName>
</protein>
<dbReference type="Pfam" id="PF02452">
    <property type="entry name" value="PemK_toxin"/>
    <property type="match status" value="1"/>
</dbReference>
<sequence length="95" mass="10439">MAIPTPQPGLVISYSYLWHHEHRAGRDEGRKDRPCVIALAVERDDHGPIVTVVPITHAPPADTSLAIELPPGVKRHLGLDGARSWVVLHEGNRFA</sequence>
<gene>
    <name evidence="1" type="ORF">QO011_007717</name>
</gene>
<dbReference type="Proteomes" id="UP001242480">
    <property type="component" value="Unassembled WGS sequence"/>
</dbReference>
<keyword evidence="2" id="KW-1185">Reference proteome</keyword>
<reference evidence="1 2" key="1">
    <citation type="submission" date="2023-07" db="EMBL/GenBank/DDBJ databases">
        <title>Genomic Encyclopedia of Type Strains, Phase IV (KMG-IV): sequencing the most valuable type-strain genomes for metagenomic binning, comparative biology and taxonomic classification.</title>
        <authorList>
            <person name="Goeker M."/>
        </authorList>
    </citation>
    <scope>NUCLEOTIDE SEQUENCE [LARGE SCALE GENOMIC DNA]</scope>
    <source>
        <strain evidence="1 2">DSM 19619</strain>
    </source>
</reference>
<name>A0ABU0JMG1_9HYPH</name>
<keyword evidence="1" id="KW-0378">Hydrolase</keyword>
<keyword evidence="1" id="KW-0540">Nuclease</keyword>
<dbReference type="GO" id="GO:0004519">
    <property type="term" value="F:endonuclease activity"/>
    <property type="evidence" value="ECO:0007669"/>
    <property type="project" value="UniProtKB-KW"/>
</dbReference>
<accession>A0ABU0JMG1</accession>